<evidence type="ECO:0000256" key="1">
    <source>
        <dbReference type="ARBA" id="ARBA00001957"/>
    </source>
</evidence>
<dbReference type="GO" id="GO:0043041">
    <property type="term" value="P:amino acid activation for nonribosomal peptide biosynthetic process"/>
    <property type="evidence" value="ECO:0007669"/>
    <property type="project" value="TreeGrafter"/>
</dbReference>
<sequence>MNAAASDSTIPSLLARQAESTPHSVAVVDARARMTYRELAHRVADLADDLVAAGVGPETVVGVGMPRSAEMVVTVLAVMTAGGAFVPIDPTWPPARRRHVIDSADARLVVTAAAGDRWPVPELTIDVTAPVSTGAADPIERLAAFALSTPAPGDGKRLAYVIFTSGSTGNPKGAMIRHEAICERLLWQRDEILHFGSDDATLFKAPLAFDISVNEILLPLVSGGRVVVAAAGEEADPDRLLHLIETERVTFVYLVSSMLDVLLEMDRERAAAGRSAMAGLRHVWCGGEVLTPGLFARFREQTTTTLYHGYGPAEATIGVSHVVYREQAERIATSIGRPNPHTRLYVVDERLAPLGVGEPGELYAAGFLLGRGYVNAAELTASRFVADPFGPPGERMYRTGDRARWTDDGSLEFLGRVDNQVKLRGRRIELEEIEAAVASADGVRHCAVGVVDHGSTQRLVAYVTAAAGVGAHWSATDAVTESCARTLPDYMIPEIVMTLETMPTTANGKIDRRALPAPVLVSSSGAEPSTPEESLLCDVFAEVLGLDRVAVDDDFFASGGDSIIAIRVVSALRRAGMTVRVRDVFAARTPAELAPVLRPAEEASIAAVAPRGALTPTPILHWLHEVAAPAGLDGFYQGIALTVPSGADAATLQRALDAVVAAHPALTASMTSATSATIPDAPVEVALAVETVPGETDDAALAAAAAHVADRTARLIDHTGSPGVTAATWIDRPGASGRLVLIAHHTVVDGISLRIVAEDLATAIAEPDAVAAEPVSWRAWSTALADAARAGVFDDERDHWVRTCERPAGVLGRECDRARDTVATERTHTVELDVDLTRHLVDVLPAAVHGSPNDALVAALAVAVGELTGADGTTIEMEGHGREPEAIGDLDLSRTVGWFTTLYPVHIDLADVDESDVSALVRSVKEQLRAVPRQGIGYGALRYLVDDPVPAHRAPVLFNYLGRFARSDADWSMAPGTVPYEGRDPAMPLPRPLEVNAVVADGPDGPRMSAAFSRPSGVLTADEVQAVADRWVQVLSAIAAADIAGHTPSDFPTVRLSSADIASLESADPDLRDVLAPTSTQQGIVFHSAEATNGVGDDPYLVQQIIDVHGPVDPDRLARAAHTVITRHRALSARFVQVDDGSTVVVTGGSPAPEFRVVDAREDADAGATAVDRAAREDRGRGFDITRAPLTRYTLVRLGDTRHRLVQTVHHVVADGWSVPLVLAELRRAYAGVPRAGADRYAAAVRTLLDRDRDAERTAWTRALDGLDDATSLVAAFDPSSRIGDPARDGVIPGVGTRRAELDNGVRARLVEFARGRGVTVGAVLHTAWGLTLGLLTGRTDVAFGTVVSGRGHGLDDVVGMFVNTVPARVRWSASRPLVDTVDEHARWTAEIVDHPHIALTELHRSTGVSALFDTLLVVENLPDVGAEDTDAGFSFGDVEVIEAPHYPLTVMVGVHDAVSVTVTNRRAELGDGPADAAAALFVEVLAVLARSDDGTTGRAVLDLESVPEHAGQEPMGRTDPASTPADTIADRIARVLPSLPDLVVSGEITPAADVVARTEAFRDDLRERGVGAEDRVAVMLGRGVDLVCASLAVVAAGAVLVPIDPAYPADRIAYMLDTAAPTTVIDADYRPGTGPAVPRNDAATAPVRPDNGAYLLFTSGSTGVPKAVLGTQRAVAARLAWQHPTDERAGARLVKSSLSFVDGLTELLAAALTAETIVVADATQTHDLRALAALIEQWSIDEVTTIPSAAAALRRSCADEVASVHRWVVSAEPLTGDVVAEVAGDGRELVNFYGSSEVTGDVTAGAVAPGERVTVGRPVPHARVTVLDRWLRPVPDGAIGELYATGPQTARGYHGAPGLTATRFVPDPAGEPGARMYRTGDLAARMTDGRLVLHGRADLQFSIRGMRVEAGEVEAALRNDDAVTGAVVAAVGEPARLVAYVVAPGDGTSESRLVDRLASTLPRQSVPDQVVFVDELPLTPGGKVDRAALPDPADRATTGRAPATPTEQALVDIIADVLGRASVAADDDFFALGGDSISSVAVVGRALRSGLQLTTGDVFRHRTAQALAAACVPVAERRPVPPTPVLHQIRTFGQGTADLVYTEVVEHGPELTVAEAGERLGRLAARLDAVTMRVIPRNRLIWAADAGGDSHIPLTVVDGSEPGLERTLADAAETARAAVDIAAGRSLAAVAVTGETGYLVLAAHALALDRASLHAVAVAVATATDGDSSSVIDAAAALDGAAQHDDYRAYALEAGQGAPELSDVERALVDAVRGILGEEALIDVEADLRAVPGVDRGAAGPWTPTVPLEYAGSSATRHWHALAQLHEPAVRKTMRRRRAADVLVTRFYGAPAGQRRAEGVECRYPIVARYRIADDGRWDVSVIGSGDDDTASALARAWSDRLHGDRPTTDEKD</sequence>
<dbReference type="CDD" id="cd05930">
    <property type="entry name" value="A_NRPS"/>
    <property type="match status" value="1"/>
</dbReference>
<dbReference type="GO" id="GO:0005737">
    <property type="term" value="C:cytoplasm"/>
    <property type="evidence" value="ECO:0007669"/>
    <property type="project" value="TreeGrafter"/>
</dbReference>
<dbReference type="SMART" id="SM00823">
    <property type="entry name" value="PKS_PP"/>
    <property type="match status" value="2"/>
</dbReference>
<dbReference type="PROSITE" id="PS00455">
    <property type="entry name" value="AMP_BINDING"/>
    <property type="match status" value="2"/>
</dbReference>
<dbReference type="Gene3D" id="3.40.50.12780">
    <property type="entry name" value="N-terminal domain of ligase-like"/>
    <property type="match status" value="2"/>
</dbReference>
<dbReference type="InterPro" id="IPR000873">
    <property type="entry name" value="AMP-dep_synth/lig_dom"/>
</dbReference>
<keyword evidence="4" id="KW-0677">Repeat</keyword>
<protein>
    <submittedName>
        <fullName evidence="8">Amino acid adenylation domain-containing protein/non-ribosomal peptide synthase protein (TIGR01720 family)</fullName>
    </submittedName>
</protein>
<dbReference type="InterPro" id="IPR025110">
    <property type="entry name" value="AMP-bd_C"/>
</dbReference>
<dbReference type="InterPro" id="IPR020806">
    <property type="entry name" value="PKS_PP-bd"/>
</dbReference>
<name>A0A840EMF3_9ACTN</name>
<comment type="caution">
    <text evidence="8">The sequence shown here is derived from an EMBL/GenBank/DDBJ whole genome shotgun (WGS) entry which is preliminary data.</text>
</comment>
<keyword evidence="3" id="KW-0597">Phosphoprotein</keyword>
<dbReference type="RefSeq" id="WP_183369160.1">
    <property type="nucleotide sequence ID" value="NZ_JBHSUG010000003.1"/>
</dbReference>
<dbReference type="GO" id="GO:0017000">
    <property type="term" value="P:antibiotic biosynthetic process"/>
    <property type="evidence" value="ECO:0007669"/>
    <property type="project" value="UniProtKB-KW"/>
</dbReference>
<dbReference type="Gene3D" id="3.30.300.30">
    <property type="match status" value="2"/>
</dbReference>
<dbReference type="Pfam" id="PF00550">
    <property type="entry name" value="PP-binding"/>
    <property type="match status" value="2"/>
</dbReference>
<dbReference type="PANTHER" id="PTHR45527">
    <property type="entry name" value="NONRIBOSOMAL PEPTIDE SYNTHETASE"/>
    <property type="match status" value="1"/>
</dbReference>
<dbReference type="SUPFAM" id="SSF56801">
    <property type="entry name" value="Acetyl-CoA synthetase-like"/>
    <property type="match status" value="2"/>
</dbReference>
<dbReference type="Gene3D" id="3.30.559.30">
    <property type="entry name" value="Nonribosomal peptide synthetase, condensation domain"/>
    <property type="match status" value="2"/>
</dbReference>
<dbReference type="InterPro" id="IPR042099">
    <property type="entry name" value="ANL_N_sf"/>
</dbReference>
<dbReference type="Pfam" id="PF00668">
    <property type="entry name" value="Condensation"/>
    <property type="match status" value="2"/>
</dbReference>
<dbReference type="PANTHER" id="PTHR45527:SF1">
    <property type="entry name" value="FATTY ACID SYNTHASE"/>
    <property type="match status" value="1"/>
</dbReference>
<dbReference type="InterPro" id="IPR010071">
    <property type="entry name" value="AA_adenyl_dom"/>
</dbReference>
<evidence type="ECO:0000256" key="2">
    <source>
        <dbReference type="ARBA" id="ARBA00022450"/>
    </source>
</evidence>
<dbReference type="Pfam" id="PF00501">
    <property type="entry name" value="AMP-binding"/>
    <property type="match status" value="2"/>
</dbReference>
<dbReference type="InterPro" id="IPR010060">
    <property type="entry name" value="NRPS_synth"/>
</dbReference>
<dbReference type="EMBL" id="JACIFP010000001">
    <property type="protein sequence ID" value="MBB4133965.1"/>
    <property type="molecule type" value="Genomic_DNA"/>
</dbReference>
<dbReference type="GO" id="GO:0044550">
    <property type="term" value="P:secondary metabolite biosynthetic process"/>
    <property type="evidence" value="ECO:0007669"/>
    <property type="project" value="TreeGrafter"/>
</dbReference>
<dbReference type="InterPro" id="IPR009081">
    <property type="entry name" value="PP-bd_ACP"/>
</dbReference>
<dbReference type="Proteomes" id="UP000551501">
    <property type="component" value="Unassembled WGS sequence"/>
</dbReference>
<feature type="compositionally biased region" description="Basic and acidic residues" evidence="6">
    <location>
        <begin position="1984"/>
        <end position="1995"/>
    </location>
</feature>
<dbReference type="FunFam" id="1.10.1200.10:FF:000016">
    <property type="entry name" value="Non-ribosomal peptide synthase"/>
    <property type="match status" value="1"/>
</dbReference>
<dbReference type="UniPathway" id="UPA00011"/>
<dbReference type="InterPro" id="IPR036736">
    <property type="entry name" value="ACP-like_sf"/>
</dbReference>
<evidence type="ECO:0000313" key="9">
    <source>
        <dbReference type="Proteomes" id="UP000551501"/>
    </source>
</evidence>
<evidence type="ECO:0000256" key="3">
    <source>
        <dbReference type="ARBA" id="ARBA00022553"/>
    </source>
</evidence>
<dbReference type="Gene3D" id="3.30.559.10">
    <property type="entry name" value="Chloramphenicol acetyltransferase-like domain"/>
    <property type="match status" value="3"/>
</dbReference>
<dbReference type="NCBIfam" id="TIGR01720">
    <property type="entry name" value="NRPS-para261"/>
    <property type="match status" value="1"/>
</dbReference>
<gene>
    <name evidence="8" type="ORF">BKA16_000517</name>
</gene>
<evidence type="ECO:0000313" key="8">
    <source>
        <dbReference type="EMBL" id="MBB4133965.1"/>
    </source>
</evidence>
<dbReference type="GO" id="GO:0008610">
    <property type="term" value="P:lipid biosynthetic process"/>
    <property type="evidence" value="ECO:0007669"/>
    <property type="project" value="UniProtKB-ARBA"/>
</dbReference>
<keyword evidence="9" id="KW-1185">Reference proteome</keyword>
<dbReference type="GO" id="GO:0031177">
    <property type="term" value="F:phosphopantetheine binding"/>
    <property type="evidence" value="ECO:0007669"/>
    <property type="project" value="InterPro"/>
</dbReference>
<dbReference type="InterPro" id="IPR001242">
    <property type="entry name" value="Condensation_dom"/>
</dbReference>
<comment type="cofactor">
    <cofactor evidence="1">
        <name>pantetheine 4'-phosphate</name>
        <dbReference type="ChEBI" id="CHEBI:47942"/>
    </cofactor>
</comment>
<evidence type="ECO:0000256" key="5">
    <source>
        <dbReference type="ARBA" id="ARBA00023194"/>
    </source>
</evidence>
<keyword evidence="5" id="KW-0045">Antibiotic biosynthesis</keyword>
<dbReference type="SUPFAM" id="SSF52777">
    <property type="entry name" value="CoA-dependent acyltransferases"/>
    <property type="match status" value="4"/>
</dbReference>
<dbReference type="NCBIfam" id="TIGR01733">
    <property type="entry name" value="AA-adenyl-dom"/>
    <property type="match status" value="1"/>
</dbReference>
<feature type="domain" description="Carrier" evidence="7">
    <location>
        <begin position="2002"/>
        <end position="2076"/>
    </location>
</feature>
<feature type="domain" description="Carrier" evidence="7">
    <location>
        <begin position="527"/>
        <end position="601"/>
    </location>
</feature>
<dbReference type="PROSITE" id="PS50075">
    <property type="entry name" value="CARRIER"/>
    <property type="match status" value="2"/>
</dbReference>
<dbReference type="GO" id="GO:0072330">
    <property type="term" value="P:monocarboxylic acid biosynthetic process"/>
    <property type="evidence" value="ECO:0007669"/>
    <property type="project" value="UniProtKB-ARBA"/>
</dbReference>
<dbReference type="GO" id="GO:0003824">
    <property type="term" value="F:catalytic activity"/>
    <property type="evidence" value="ECO:0007669"/>
    <property type="project" value="InterPro"/>
</dbReference>
<feature type="region of interest" description="Disordered" evidence="6">
    <location>
        <begin position="1984"/>
        <end position="2003"/>
    </location>
</feature>
<keyword evidence="2" id="KW-0596">Phosphopantetheine</keyword>
<dbReference type="InterPro" id="IPR023213">
    <property type="entry name" value="CAT-like_dom_sf"/>
</dbReference>
<dbReference type="Pfam" id="PF13193">
    <property type="entry name" value="AMP-binding_C"/>
    <property type="match status" value="2"/>
</dbReference>
<dbReference type="SUPFAM" id="SSF47336">
    <property type="entry name" value="ACP-like"/>
    <property type="match status" value="2"/>
</dbReference>
<dbReference type="FunFam" id="3.40.50.12780:FF:000012">
    <property type="entry name" value="Non-ribosomal peptide synthetase"/>
    <property type="match status" value="1"/>
</dbReference>
<dbReference type="FunFam" id="3.30.300.30:FF:000015">
    <property type="entry name" value="Nonribosomal peptide synthase SidD"/>
    <property type="match status" value="1"/>
</dbReference>
<dbReference type="InterPro" id="IPR045851">
    <property type="entry name" value="AMP-bd_C_sf"/>
</dbReference>
<reference evidence="8 9" key="1">
    <citation type="submission" date="2020-08" db="EMBL/GenBank/DDBJ databases">
        <title>Sequencing the genomes of 1000 actinobacteria strains.</title>
        <authorList>
            <person name="Klenk H.-P."/>
        </authorList>
    </citation>
    <scope>NUCLEOTIDE SEQUENCE [LARGE SCALE GENOMIC DNA]</scope>
    <source>
        <strain evidence="8 9">DSM 45298</strain>
    </source>
</reference>
<evidence type="ECO:0000256" key="6">
    <source>
        <dbReference type="SAM" id="MobiDB-lite"/>
    </source>
</evidence>
<proteinExistence type="predicted"/>
<dbReference type="Gene3D" id="1.10.1200.10">
    <property type="entry name" value="ACP-like"/>
    <property type="match status" value="2"/>
</dbReference>
<accession>A0A840EMF3</accession>
<evidence type="ECO:0000256" key="4">
    <source>
        <dbReference type="ARBA" id="ARBA00022737"/>
    </source>
</evidence>
<organism evidence="8 9">
    <name type="scientific">Gordonia humi</name>
    <dbReference type="NCBI Taxonomy" id="686429"/>
    <lineage>
        <taxon>Bacteria</taxon>
        <taxon>Bacillati</taxon>
        <taxon>Actinomycetota</taxon>
        <taxon>Actinomycetes</taxon>
        <taxon>Mycobacteriales</taxon>
        <taxon>Gordoniaceae</taxon>
        <taxon>Gordonia</taxon>
    </lineage>
</organism>
<dbReference type="PROSITE" id="PS00012">
    <property type="entry name" value="PHOSPHOPANTETHEINE"/>
    <property type="match status" value="2"/>
</dbReference>
<dbReference type="InterPro" id="IPR020845">
    <property type="entry name" value="AMP-binding_CS"/>
</dbReference>
<evidence type="ECO:0000259" key="7">
    <source>
        <dbReference type="PROSITE" id="PS50075"/>
    </source>
</evidence>
<dbReference type="InterPro" id="IPR006162">
    <property type="entry name" value="Ppantetheine_attach_site"/>
</dbReference>